<feature type="transmembrane region" description="Helical" evidence="5">
    <location>
        <begin position="184"/>
        <end position="202"/>
    </location>
</feature>
<feature type="transmembrane region" description="Helical" evidence="5">
    <location>
        <begin position="333"/>
        <end position="356"/>
    </location>
</feature>
<protein>
    <submittedName>
        <fullName evidence="8">Sialin</fullName>
    </submittedName>
</protein>
<keyword evidence="2 5" id="KW-0812">Transmembrane</keyword>
<organism evidence="8">
    <name type="scientific">Neodiprion lecontei</name>
    <name type="common">Redheaded pine sawfly</name>
    <dbReference type="NCBI Taxonomy" id="441921"/>
    <lineage>
        <taxon>Eukaryota</taxon>
        <taxon>Metazoa</taxon>
        <taxon>Ecdysozoa</taxon>
        <taxon>Arthropoda</taxon>
        <taxon>Hexapoda</taxon>
        <taxon>Insecta</taxon>
        <taxon>Pterygota</taxon>
        <taxon>Neoptera</taxon>
        <taxon>Endopterygota</taxon>
        <taxon>Hymenoptera</taxon>
        <taxon>Tenthredinoidea</taxon>
        <taxon>Diprionidae</taxon>
        <taxon>Diprioninae</taxon>
        <taxon>Neodiprion</taxon>
    </lineage>
</organism>
<accession>A0A6J0BE01</accession>
<evidence type="ECO:0000259" key="6">
    <source>
        <dbReference type="PROSITE" id="PS50850"/>
    </source>
</evidence>
<evidence type="ECO:0000256" key="1">
    <source>
        <dbReference type="ARBA" id="ARBA00004141"/>
    </source>
</evidence>
<feature type="transmembrane region" description="Helical" evidence="5">
    <location>
        <begin position="273"/>
        <end position="293"/>
    </location>
</feature>
<name>A0A6J0BE01_NEOLC</name>
<feature type="transmembrane region" description="Helical" evidence="5">
    <location>
        <begin position="376"/>
        <end position="393"/>
    </location>
</feature>
<evidence type="ECO:0000313" key="8">
    <source>
        <dbReference type="RefSeq" id="XP_015513095.2"/>
    </source>
</evidence>
<evidence type="ECO:0000256" key="3">
    <source>
        <dbReference type="ARBA" id="ARBA00022989"/>
    </source>
</evidence>
<dbReference type="InterPro" id="IPR011701">
    <property type="entry name" value="MFS"/>
</dbReference>
<dbReference type="Proteomes" id="UP000829291">
    <property type="component" value="Chromosome 1"/>
</dbReference>
<dbReference type="PROSITE" id="PS50850">
    <property type="entry name" value="MFS"/>
    <property type="match status" value="1"/>
</dbReference>
<feature type="transmembrane region" description="Helical" evidence="5">
    <location>
        <begin position="414"/>
        <end position="433"/>
    </location>
</feature>
<reference evidence="8" key="1">
    <citation type="submission" date="2025-08" db="UniProtKB">
        <authorList>
            <consortium name="RefSeq"/>
        </authorList>
    </citation>
    <scope>IDENTIFICATION</scope>
    <source>
        <tissue evidence="8">Thorax and Abdomen</tissue>
    </source>
</reference>
<dbReference type="InterPro" id="IPR036259">
    <property type="entry name" value="MFS_trans_sf"/>
</dbReference>
<feature type="transmembrane region" description="Helical" evidence="5">
    <location>
        <begin position="214"/>
        <end position="231"/>
    </location>
</feature>
<dbReference type="RefSeq" id="XP_015513095.2">
    <property type="nucleotide sequence ID" value="XM_015657609.2"/>
</dbReference>
<evidence type="ECO:0000256" key="2">
    <source>
        <dbReference type="ARBA" id="ARBA00022692"/>
    </source>
</evidence>
<feature type="transmembrane region" description="Helical" evidence="5">
    <location>
        <begin position="12"/>
        <end position="34"/>
    </location>
</feature>
<feature type="transmembrane region" description="Helical" evidence="5">
    <location>
        <begin position="471"/>
        <end position="495"/>
    </location>
</feature>
<dbReference type="InterPro" id="IPR050382">
    <property type="entry name" value="MFS_Na/Anion_cotransporter"/>
</dbReference>
<dbReference type="SUPFAM" id="SSF103473">
    <property type="entry name" value="MFS general substrate transporter"/>
    <property type="match status" value="1"/>
</dbReference>
<feature type="transmembrane region" description="Helical" evidence="5">
    <location>
        <begin position="507"/>
        <end position="525"/>
    </location>
</feature>
<dbReference type="Gene3D" id="1.20.1250.20">
    <property type="entry name" value="MFS general substrate transporter like domains"/>
    <property type="match status" value="2"/>
</dbReference>
<evidence type="ECO:0000256" key="4">
    <source>
        <dbReference type="ARBA" id="ARBA00023136"/>
    </source>
</evidence>
<dbReference type="PROSITE" id="PS51257">
    <property type="entry name" value="PROKAR_LIPOPROTEIN"/>
    <property type="match status" value="1"/>
</dbReference>
<proteinExistence type="predicted"/>
<feature type="transmembrane region" description="Helical" evidence="5">
    <location>
        <begin position="439"/>
        <end position="459"/>
    </location>
</feature>
<gene>
    <name evidence="8" type="primary">LOC107219406</name>
</gene>
<keyword evidence="3 5" id="KW-1133">Transmembrane helix</keyword>
<dbReference type="InterPro" id="IPR020846">
    <property type="entry name" value="MFS_dom"/>
</dbReference>
<dbReference type="PANTHER" id="PTHR11662">
    <property type="entry name" value="SOLUTE CARRIER FAMILY 17"/>
    <property type="match status" value="1"/>
</dbReference>
<dbReference type="GeneID" id="107219406"/>
<keyword evidence="4 5" id="KW-0472">Membrane</keyword>
<sequence length="556" mass="62093">MKTYDKLYQRYFPQFIPVRFMICVMMFTACWTSYMARLQMPILVVPMTASKNGSSRSGYCDKEASETSRQRRAIWYDPENIYNHWIYENEVQDDSPDAATHKQNINEHNISEALLGHKLRRRRDLELLGQERVGNDGFTLFSKRVFEWDAQTQAQLLSSYGYGNAPGNFVGGIVAIKWGPKRSIFWTTLIAAILSLISPILAQVHWGVLCVSRVIIGFAGGITFPACHSMVAKWAPPDEKSRFVWSLLGGSFGTIITYPMVAAIADSINWQTAWYLPSLMMIVWVILWALIAYDSPEEHPGITDEEKEYIARSQAGIVGKEKPTLRQTPVKKILTSVPFISLVCCHFGNMFLLFFYQNSMTQYLTKSLGFKLTKGGALASLPWAGRMVFGFFFSWVGDSIKRRKYISITWLRKLATIFSHLIPGLFLIGVSYAGCNFVLANLFLVLSLGFNGCAVIANLSNNQDLSPNFAGFLYGIMNTIGCTSGFIGPPIVATIIGDEDSIENWQIVFWVGAAVCIFSMIIFFVGGSGEVQPWNDVTTPADAPATSVPVPTAQRA</sequence>
<feature type="transmembrane region" description="Helical" evidence="5">
    <location>
        <begin position="243"/>
        <end position="261"/>
    </location>
</feature>
<dbReference type="OrthoDB" id="2985014at2759"/>
<comment type="subcellular location">
    <subcellularLocation>
        <location evidence="1">Membrane</location>
        <topology evidence="1">Multi-pass membrane protein</topology>
    </subcellularLocation>
</comment>
<keyword evidence="7" id="KW-1185">Reference proteome</keyword>
<evidence type="ECO:0000313" key="7">
    <source>
        <dbReference type="Proteomes" id="UP000829291"/>
    </source>
</evidence>
<dbReference type="PANTHER" id="PTHR11662:SF336">
    <property type="entry name" value="LP19554P"/>
    <property type="match status" value="1"/>
</dbReference>
<feature type="domain" description="Major facilitator superfamily (MFS) profile" evidence="6">
    <location>
        <begin position="110"/>
        <end position="531"/>
    </location>
</feature>
<dbReference type="Pfam" id="PF07690">
    <property type="entry name" value="MFS_1"/>
    <property type="match status" value="1"/>
</dbReference>
<evidence type="ECO:0000256" key="5">
    <source>
        <dbReference type="SAM" id="Phobius"/>
    </source>
</evidence>